<comment type="similarity">
    <text evidence="1">Belongs to the eukaryotic ribosomal protein eL28 family.</text>
</comment>
<accession>A0A7S1Q678</accession>
<dbReference type="Gene3D" id="3.30.390.110">
    <property type="match status" value="1"/>
</dbReference>
<name>A0A7S1Q678_NEODS</name>
<dbReference type="PANTHER" id="PTHR10544">
    <property type="entry name" value="60S RIBOSOMAL PROTEIN L28"/>
    <property type="match status" value="1"/>
</dbReference>
<dbReference type="GO" id="GO:0006412">
    <property type="term" value="P:translation"/>
    <property type="evidence" value="ECO:0007669"/>
    <property type="project" value="InterPro"/>
</dbReference>
<dbReference type="Pfam" id="PF01778">
    <property type="entry name" value="Ribosomal_L28e"/>
    <property type="match status" value="1"/>
</dbReference>
<gene>
    <name evidence="6" type="ORF">NDES1114_LOCUS16020</name>
</gene>
<sequence length="146" mass="16346">MSADLLWQCVGRNNKYLQMRNGIRLSSDPFNNSGKATLRHAGFLQSKAAVVKVRGEKKLYVTLKTGDNANQPRKAFTKKEFDASAKASDVARAAGAVRPDLADIAFRRARKFGRIIARTKKVRAARAARSAKREFKRKNVRKAKKN</sequence>
<dbReference type="GO" id="GO:0003735">
    <property type="term" value="F:structural constituent of ribosome"/>
    <property type="evidence" value="ECO:0007669"/>
    <property type="project" value="InterPro"/>
</dbReference>
<evidence type="ECO:0000256" key="3">
    <source>
        <dbReference type="ARBA" id="ARBA00023274"/>
    </source>
</evidence>
<keyword evidence="2" id="KW-0689">Ribosomal protein</keyword>
<feature type="region of interest" description="Disordered" evidence="4">
    <location>
        <begin position="126"/>
        <end position="146"/>
    </location>
</feature>
<dbReference type="InterPro" id="IPR029004">
    <property type="entry name" value="Ribosomal_eL28/Mak16"/>
</dbReference>
<dbReference type="GO" id="GO:0005840">
    <property type="term" value="C:ribosome"/>
    <property type="evidence" value="ECO:0007669"/>
    <property type="project" value="UniProtKB-KW"/>
</dbReference>
<dbReference type="InterPro" id="IPR002672">
    <property type="entry name" value="Ribosomal_eL28"/>
</dbReference>
<dbReference type="EMBL" id="HBGF01024170">
    <property type="protein sequence ID" value="CAD9118433.1"/>
    <property type="molecule type" value="Transcribed_RNA"/>
</dbReference>
<keyword evidence="3" id="KW-0687">Ribonucleoprotein</keyword>
<evidence type="ECO:0000256" key="1">
    <source>
        <dbReference type="ARBA" id="ARBA00007926"/>
    </source>
</evidence>
<evidence type="ECO:0000313" key="6">
    <source>
        <dbReference type="EMBL" id="CAD9118433.1"/>
    </source>
</evidence>
<proteinExistence type="inferred from homology"/>
<organism evidence="6">
    <name type="scientific">Neobodo designis</name>
    <name type="common">Flagellated protozoan</name>
    <name type="synonym">Bodo designis</name>
    <dbReference type="NCBI Taxonomy" id="312471"/>
    <lineage>
        <taxon>Eukaryota</taxon>
        <taxon>Discoba</taxon>
        <taxon>Euglenozoa</taxon>
        <taxon>Kinetoplastea</taxon>
        <taxon>Metakinetoplastina</taxon>
        <taxon>Neobodonida</taxon>
        <taxon>Neobodo</taxon>
    </lineage>
</organism>
<dbReference type="AlphaFoldDB" id="A0A7S1Q678"/>
<feature type="domain" description="Ribosomal eL28/Mak16" evidence="5">
    <location>
        <begin position="5"/>
        <end position="112"/>
    </location>
</feature>
<evidence type="ECO:0000256" key="4">
    <source>
        <dbReference type="SAM" id="MobiDB-lite"/>
    </source>
</evidence>
<evidence type="ECO:0000259" key="5">
    <source>
        <dbReference type="Pfam" id="PF01778"/>
    </source>
</evidence>
<dbReference type="GO" id="GO:1990904">
    <property type="term" value="C:ribonucleoprotein complex"/>
    <property type="evidence" value="ECO:0007669"/>
    <property type="project" value="UniProtKB-KW"/>
</dbReference>
<reference evidence="6" key="1">
    <citation type="submission" date="2021-01" db="EMBL/GenBank/DDBJ databases">
        <authorList>
            <person name="Corre E."/>
            <person name="Pelletier E."/>
            <person name="Niang G."/>
            <person name="Scheremetjew M."/>
            <person name="Finn R."/>
            <person name="Kale V."/>
            <person name="Holt S."/>
            <person name="Cochrane G."/>
            <person name="Meng A."/>
            <person name="Brown T."/>
            <person name="Cohen L."/>
        </authorList>
    </citation>
    <scope>NUCLEOTIDE SEQUENCE</scope>
    <source>
        <strain evidence="6">CCAP 1951/1</strain>
    </source>
</reference>
<evidence type="ECO:0000256" key="2">
    <source>
        <dbReference type="ARBA" id="ARBA00022980"/>
    </source>
</evidence>
<protein>
    <recommendedName>
        <fullName evidence="5">Ribosomal eL28/Mak16 domain-containing protein</fullName>
    </recommendedName>
</protein>